<name>A0A2D4HPA1_MICLE</name>
<feature type="domain" description="CCHC-type" evidence="2">
    <location>
        <begin position="38"/>
        <end position="52"/>
    </location>
</feature>
<reference evidence="3" key="2">
    <citation type="submission" date="2017-11" db="EMBL/GenBank/DDBJ databases">
        <title>Coralsnake Venomics: Analyses of Venom Gland Transcriptomes and Proteomes of Six Brazilian Taxa.</title>
        <authorList>
            <person name="Aird S.D."/>
            <person name="Jorge da Silva N."/>
            <person name="Qiu L."/>
            <person name="Villar-Briones A."/>
            <person name="Aparecida-Saddi V."/>
            <person name="Campos-Telles M.P."/>
            <person name="Grau M."/>
            <person name="Mikheyev A.S."/>
        </authorList>
    </citation>
    <scope>NUCLEOTIDE SEQUENCE</scope>
    <source>
        <tissue evidence="3">Venom_gland</tissue>
    </source>
</reference>
<dbReference type="Pfam" id="PF00098">
    <property type="entry name" value="zf-CCHC"/>
    <property type="match status" value="1"/>
</dbReference>
<dbReference type="SUPFAM" id="SSF57756">
    <property type="entry name" value="Retrovirus zinc finger-like domains"/>
    <property type="match status" value="1"/>
</dbReference>
<protein>
    <recommendedName>
        <fullName evidence="2">CCHC-type domain-containing protein</fullName>
    </recommendedName>
</protein>
<dbReference type="EMBL" id="IACK01050743">
    <property type="protein sequence ID" value="LAA73810.1"/>
    <property type="molecule type" value="Transcribed_RNA"/>
</dbReference>
<sequence length="108" mass="12574">MLKTKVRRRYSREKEYVSCNKTSSNERNSTVGGRGVMRCFRCDRPGHRAVDCSIPSLSLGKSNGMGTGLFNLNQLEKSGENRRKQELYTTNYWMIVMKMIVKNFQLLW</sequence>
<proteinExistence type="predicted"/>
<dbReference type="InterPro" id="IPR036875">
    <property type="entry name" value="Znf_CCHC_sf"/>
</dbReference>
<evidence type="ECO:0000313" key="3">
    <source>
        <dbReference type="EMBL" id="LAA73810.1"/>
    </source>
</evidence>
<reference evidence="3" key="1">
    <citation type="submission" date="2017-07" db="EMBL/GenBank/DDBJ databases">
        <authorList>
            <person name="Mikheyev A."/>
            <person name="Grau M."/>
        </authorList>
    </citation>
    <scope>NUCLEOTIDE SEQUENCE</scope>
    <source>
        <tissue evidence="3">Venom_gland</tissue>
    </source>
</reference>
<dbReference type="PROSITE" id="PS50158">
    <property type="entry name" value="ZF_CCHC"/>
    <property type="match status" value="1"/>
</dbReference>
<keyword evidence="1" id="KW-0863">Zinc-finger</keyword>
<dbReference type="InterPro" id="IPR001878">
    <property type="entry name" value="Znf_CCHC"/>
</dbReference>
<keyword evidence="1" id="KW-0479">Metal-binding</keyword>
<evidence type="ECO:0000259" key="2">
    <source>
        <dbReference type="PROSITE" id="PS50158"/>
    </source>
</evidence>
<keyword evidence="1" id="KW-0862">Zinc</keyword>
<dbReference type="GO" id="GO:0008270">
    <property type="term" value="F:zinc ion binding"/>
    <property type="evidence" value="ECO:0007669"/>
    <property type="project" value="UniProtKB-KW"/>
</dbReference>
<dbReference type="EMBL" id="IACK01050744">
    <property type="protein sequence ID" value="LAA73812.1"/>
    <property type="molecule type" value="Transcribed_RNA"/>
</dbReference>
<organism evidence="3">
    <name type="scientific">Micrurus lemniscatus lemniscatus</name>
    <dbReference type="NCBI Taxonomy" id="129467"/>
    <lineage>
        <taxon>Eukaryota</taxon>
        <taxon>Metazoa</taxon>
        <taxon>Chordata</taxon>
        <taxon>Craniata</taxon>
        <taxon>Vertebrata</taxon>
        <taxon>Euteleostomi</taxon>
        <taxon>Lepidosauria</taxon>
        <taxon>Squamata</taxon>
        <taxon>Bifurcata</taxon>
        <taxon>Unidentata</taxon>
        <taxon>Episquamata</taxon>
        <taxon>Toxicofera</taxon>
        <taxon>Serpentes</taxon>
        <taxon>Colubroidea</taxon>
        <taxon>Elapidae</taxon>
        <taxon>Elapinae</taxon>
        <taxon>Micrurus</taxon>
    </lineage>
</organism>
<evidence type="ECO:0000256" key="1">
    <source>
        <dbReference type="PROSITE-ProRule" id="PRU00047"/>
    </source>
</evidence>
<dbReference type="AlphaFoldDB" id="A0A2D4HPA1"/>
<accession>A0A2D4HPA1</accession>
<dbReference type="GO" id="GO:0003676">
    <property type="term" value="F:nucleic acid binding"/>
    <property type="evidence" value="ECO:0007669"/>
    <property type="project" value="InterPro"/>
</dbReference>